<evidence type="ECO:0000256" key="1">
    <source>
        <dbReference type="SAM" id="Phobius"/>
    </source>
</evidence>
<feature type="transmembrane region" description="Helical" evidence="1">
    <location>
        <begin position="248"/>
        <end position="275"/>
    </location>
</feature>
<sequence length="499" mass="54909">MKSEKLSFNFKFSFGIGQAGEGCFGQGLGFFLLFYYSQILGMSPGLAGSAIGIAVMIDAASDVFAGSISDHWQSKNGRRHPFMYASFVPLSLCFFLLFFPLVSSEWALFIWLAVFTNVARTMMSLYHVPHIALGAEITEDVADRTALVAYRQFFANIGGLFALLAFFLVFSPLMGDEVGRFNAAAYTPWALVTAIVMGGTIFWSAWGTRSIIPYLPKVPDQLRVSLSQVFVRMGTDFLEVAKNRNFRFLFTGVLVVFVMVGVTTTLDIYMFTYFWELDDSIILPVLIAYAIGNALGTTICVPLFAWWGKKACLIMGGLAWAFFQTLPVVLRLLGWFPENDDTISFAGFETNTILPLLVAVKVIQGFATAQANVGYGSMMADVCDEHEYQTGRRQEGAYFAAVAFSAKATSGLGTVIAGFALQLINWPVGPHIQTAADVPPETLMNMGLVYGPIIASLGFISVIFYTQYRLTAERHTEMLAELAERRKIGGDATTRYAVD</sequence>
<dbReference type="SUPFAM" id="SSF103473">
    <property type="entry name" value="MFS general substrate transporter"/>
    <property type="match status" value="1"/>
</dbReference>
<dbReference type="Gene3D" id="1.20.1250.20">
    <property type="entry name" value="MFS general substrate transporter like domains"/>
    <property type="match status" value="2"/>
</dbReference>
<dbReference type="GO" id="GO:0008643">
    <property type="term" value="P:carbohydrate transport"/>
    <property type="evidence" value="ECO:0007669"/>
    <property type="project" value="InterPro"/>
</dbReference>
<feature type="transmembrane region" description="Helical" evidence="1">
    <location>
        <begin position="186"/>
        <end position="206"/>
    </location>
</feature>
<feature type="transmembrane region" description="Helical" evidence="1">
    <location>
        <begin position="353"/>
        <end position="375"/>
    </location>
</feature>
<gene>
    <name evidence="2" type="ORF">METZ01_LOCUS25647</name>
</gene>
<evidence type="ECO:0008006" key="3">
    <source>
        <dbReference type="Google" id="ProtNLM"/>
    </source>
</evidence>
<dbReference type="InterPro" id="IPR036259">
    <property type="entry name" value="MFS_trans_sf"/>
</dbReference>
<reference evidence="2" key="1">
    <citation type="submission" date="2018-05" db="EMBL/GenBank/DDBJ databases">
        <authorList>
            <person name="Lanie J.A."/>
            <person name="Ng W.-L."/>
            <person name="Kazmierczak K.M."/>
            <person name="Andrzejewski T.M."/>
            <person name="Davidsen T.M."/>
            <person name="Wayne K.J."/>
            <person name="Tettelin H."/>
            <person name="Glass J.I."/>
            <person name="Rusch D."/>
            <person name="Podicherti R."/>
            <person name="Tsui H.-C.T."/>
            <person name="Winkler M.E."/>
        </authorList>
    </citation>
    <scope>NUCLEOTIDE SEQUENCE</scope>
</reference>
<keyword evidence="1" id="KW-1133">Transmembrane helix</keyword>
<dbReference type="Pfam" id="PF13347">
    <property type="entry name" value="MFS_2"/>
    <property type="match status" value="1"/>
</dbReference>
<keyword evidence="1" id="KW-0812">Transmembrane</keyword>
<feature type="transmembrane region" description="Helical" evidence="1">
    <location>
        <begin position="12"/>
        <end position="36"/>
    </location>
</feature>
<feature type="transmembrane region" description="Helical" evidence="1">
    <location>
        <begin position="108"/>
        <end position="128"/>
    </location>
</feature>
<dbReference type="AlphaFoldDB" id="A0A381Q589"/>
<dbReference type="GO" id="GO:0015293">
    <property type="term" value="F:symporter activity"/>
    <property type="evidence" value="ECO:0007669"/>
    <property type="project" value="InterPro"/>
</dbReference>
<protein>
    <recommendedName>
        <fullName evidence="3">Major facilitator superfamily (MFS) profile domain-containing protein</fullName>
    </recommendedName>
</protein>
<dbReference type="EMBL" id="UINC01001158">
    <property type="protein sequence ID" value="SUZ72793.1"/>
    <property type="molecule type" value="Genomic_DNA"/>
</dbReference>
<feature type="transmembrane region" description="Helical" evidence="1">
    <location>
        <begin position="444"/>
        <end position="465"/>
    </location>
</feature>
<evidence type="ECO:0000313" key="2">
    <source>
        <dbReference type="EMBL" id="SUZ72793.1"/>
    </source>
</evidence>
<accession>A0A381Q589</accession>
<feature type="transmembrane region" description="Helical" evidence="1">
    <location>
        <begin position="153"/>
        <end position="174"/>
    </location>
</feature>
<feature type="transmembrane region" description="Helical" evidence="1">
    <location>
        <begin position="396"/>
        <end position="424"/>
    </location>
</feature>
<name>A0A381Q589_9ZZZZ</name>
<feature type="transmembrane region" description="Helical" evidence="1">
    <location>
        <begin position="281"/>
        <end position="305"/>
    </location>
</feature>
<dbReference type="GO" id="GO:0005886">
    <property type="term" value="C:plasma membrane"/>
    <property type="evidence" value="ECO:0007669"/>
    <property type="project" value="TreeGrafter"/>
</dbReference>
<feature type="transmembrane region" description="Helical" evidence="1">
    <location>
        <begin position="42"/>
        <end position="61"/>
    </location>
</feature>
<proteinExistence type="predicted"/>
<organism evidence="2">
    <name type="scientific">marine metagenome</name>
    <dbReference type="NCBI Taxonomy" id="408172"/>
    <lineage>
        <taxon>unclassified sequences</taxon>
        <taxon>metagenomes</taxon>
        <taxon>ecological metagenomes</taxon>
    </lineage>
</organism>
<feature type="transmembrane region" description="Helical" evidence="1">
    <location>
        <begin position="82"/>
        <end position="102"/>
    </location>
</feature>
<keyword evidence="1" id="KW-0472">Membrane</keyword>
<dbReference type="PANTHER" id="PTHR11328:SF24">
    <property type="entry name" value="MAJOR FACILITATOR SUPERFAMILY (MFS) PROFILE DOMAIN-CONTAINING PROTEIN"/>
    <property type="match status" value="1"/>
</dbReference>
<feature type="transmembrane region" description="Helical" evidence="1">
    <location>
        <begin position="312"/>
        <end position="333"/>
    </location>
</feature>
<dbReference type="InterPro" id="IPR039672">
    <property type="entry name" value="MFS_2"/>
</dbReference>
<dbReference type="PANTHER" id="PTHR11328">
    <property type="entry name" value="MAJOR FACILITATOR SUPERFAMILY DOMAIN-CONTAINING PROTEIN"/>
    <property type="match status" value="1"/>
</dbReference>